<comment type="caution">
    <text evidence="1">The sequence shown here is derived from an EMBL/GenBank/DDBJ whole genome shotgun (WGS) entry which is preliminary data.</text>
</comment>
<keyword evidence="2" id="KW-1185">Reference proteome</keyword>
<sequence>MCNLPSNTTLGKLKYQFSVPDGPVDMYEGMKGARQGKLVLAGPRSALVTDIHNYFSKVGQFLAFLPRQ</sequence>
<evidence type="ECO:0000313" key="2">
    <source>
        <dbReference type="Proteomes" id="UP001381693"/>
    </source>
</evidence>
<name>A0AAN8XFJ9_HALRR</name>
<dbReference type="Proteomes" id="UP001381693">
    <property type="component" value="Unassembled WGS sequence"/>
</dbReference>
<protein>
    <submittedName>
        <fullName evidence="1">Uncharacterized protein</fullName>
    </submittedName>
</protein>
<evidence type="ECO:0000313" key="1">
    <source>
        <dbReference type="EMBL" id="KAK7083236.1"/>
    </source>
</evidence>
<accession>A0AAN8XFJ9</accession>
<dbReference type="AlphaFoldDB" id="A0AAN8XFJ9"/>
<dbReference type="EMBL" id="JAXCGZ010003784">
    <property type="protein sequence ID" value="KAK7083236.1"/>
    <property type="molecule type" value="Genomic_DNA"/>
</dbReference>
<organism evidence="1 2">
    <name type="scientific">Halocaridina rubra</name>
    <name type="common">Hawaiian red shrimp</name>
    <dbReference type="NCBI Taxonomy" id="373956"/>
    <lineage>
        <taxon>Eukaryota</taxon>
        <taxon>Metazoa</taxon>
        <taxon>Ecdysozoa</taxon>
        <taxon>Arthropoda</taxon>
        <taxon>Crustacea</taxon>
        <taxon>Multicrustacea</taxon>
        <taxon>Malacostraca</taxon>
        <taxon>Eumalacostraca</taxon>
        <taxon>Eucarida</taxon>
        <taxon>Decapoda</taxon>
        <taxon>Pleocyemata</taxon>
        <taxon>Caridea</taxon>
        <taxon>Atyoidea</taxon>
        <taxon>Atyidae</taxon>
        <taxon>Halocaridina</taxon>
    </lineage>
</organism>
<reference evidence="1 2" key="1">
    <citation type="submission" date="2023-11" db="EMBL/GenBank/DDBJ databases">
        <title>Halocaridina rubra genome assembly.</title>
        <authorList>
            <person name="Smith C."/>
        </authorList>
    </citation>
    <scope>NUCLEOTIDE SEQUENCE [LARGE SCALE GENOMIC DNA]</scope>
    <source>
        <strain evidence="1">EP-1</strain>
        <tissue evidence="1">Whole</tissue>
    </source>
</reference>
<proteinExistence type="predicted"/>
<gene>
    <name evidence="1" type="ORF">SK128_001422</name>
</gene>